<proteinExistence type="predicted"/>
<evidence type="ECO:0000256" key="1">
    <source>
        <dbReference type="SAM" id="MobiDB-lite"/>
    </source>
</evidence>
<feature type="compositionally biased region" description="Basic residues" evidence="1">
    <location>
        <begin position="81"/>
        <end position="90"/>
    </location>
</feature>
<evidence type="ECO:0000313" key="2">
    <source>
        <dbReference type="EMBL" id="KAF0023764.1"/>
    </source>
</evidence>
<dbReference type="Proteomes" id="UP000438429">
    <property type="component" value="Unassembled WGS sequence"/>
</dbReference>
<feature type="region of interest" description="Disordered" evidence="1">
    <location>
        <begin position="75"/>
        <end position="118"/>
    </location>
</feature>
<feature type="compositionally biased region" description="Basic and acidic residues" evidence="1">
    <location>
        <begin position="91"/>
        <end position="107"/>
    </location>
</feature>
<feature type="compositionally biased region" description="Basic and acidic residues" evidence="1">
    <location>
        <begin position="36"/>
        <end position="48"/>
    </location>
</feature>
<name>A0A6A4RZG2_SCOMX</name>
<protein>
    <submittedName>
        <fullName evidence="2">Uncharacterized protein</fullName>
    </submittedName>
</protein>
<gene>
    <name evidence="2" type="ORF">F2P81_024394</name>
</gene>
<sequence length="118" mass="13296">MLRDFSRCSLPRNSDPGSRNSELILDHTGTINPTSEFRKISPDSRQDIPHLSPTFVFTACPAEMGKWAAAHHSGLQAAVKSQRRRRRRRSEGKNPRGEVSFKLDIRRTFTPLPAADPT</sequence>
<comment type="caution">
    <text evidence="2">The sequence shown here is derived from an EMBL/GenBank/DDBJ whole genome shotgun (WGS) entry which is preliminary data.</text>
</comment>
<dbReference type="EMBL" id="VEVO01000022">
    <property type="protein sequence ID" value="KAF0023764.1"/>
    <property type="molecule type" value="Genomic_DNA"/>
</dbReference>
<evidence type="ECO:0000313" key="3">
    <source>
        <dbReference type="Proteomes" id="UP000438429"/>
    </source>
</evidence>
<feature type="compositionally biased region" description="Polar residues" evidence="1">
    <location>
        <begin position="11"/>
        <end position="21"/>
    </location>
</feature>
<dbReference type="AlphaFoldDB" id="A0A6A4RZG2"/>
<organism evidence="2 3">
    <name type="scientific">Scophthalmus maximus</name>
    <name type="common">Turbot</name>
    <name type="synonym">Psetta maxima</name>
    <dbReference type="NCBI Taxonomy" id="52904"/>
    <lineage>
        <taxon>Eukaryota</taxon>
        <taxon>Metazoa</taxon>
        <taxon>Chordata</taxon>
        <taxon>Craniata</taxon>
        <taxon>Vertebrata</taxon>
        <taxon>Euteleostomi</taxon>
        <taxon>Actinopterygii</taxon>
        <taxon>Neopterygii</taxon>
        <taxon>Teleostei</taxon>
        <taxon>Neoteleostei</taxon>
        <taxon>Acanthomorphata</taxon>
        <taxon>Carangaria</taxon>
        <taxon>Pleuronectiformes</taxon>
        <taxon>Pleuronectoidei</taxon>
        <taxon>Scophthalmidae</taxon>
        <taxon>Scophthalmus</taxon>
    </lineage>
</organism>
<reference evidence="2 3" key="1">
    <citation type="submission" date="2019-06" db="EMBL/GenBank/DDBJ databases">
        <title>Draft genomes of female and male turbot (Scophthalmus maximus).</title>
        <authorList>
            <person name="Xu H."/>
            <person name="Xu X.-W."/>
            <person name="Shao C."/>
            <person name="Chen S."/>
        </authorList>
    </citation>
    <scope>NUCLEOTIDE SEQUENCE [LARGE SCALE GENOMIC DNA]</scope>
    <source>
        <strain evidence="2">Ysfricsl-2016a</strain>
        <tissue evidence="2">Blood</tissue>
    </source>
</reference>
<accession>A0A6A4RZG2</accession>
<feature type="region of interest" description="Disordered" evidence="1">
    <location>
        <begin position="1"/>
        <end position="50"/>
    </location>
</feature>